<feature type="transmembrane region" description="Helical" evidence="10">
    <location>
        <begin position="32"/>
        <end position="56"/>
    </location>
</feature>
<keyword evidence="10" id="KW-0479">Metal-binding</keyword>
<dbReference type="GO" id="GO:0046872">
    <property type="term" value="F:metal ion binding"/>
    <property type="evidence" value="ECO:0007669"/>
    <property type="project" value="UniProtKB-KW"/>
</dbReference>
<evidence type="ECO:0000256" key="9">
    <source>
        <dbReference type="ARBA" id="ARBA00049940"/>
    </source>
</evidence>
<keyword evidence="3 10" id="KW-0812">Transmembrane</keyword>
<keyword evidence="5 10" id="KW-0472">Membrane</keyword>
<evidence type="ECO:0000256" key="4">
    <source>
        <dbReference type="ARBA" id="ARBA00022989"/>
    </source>
</evidence>
<comment type="function">
    <text evidence="9 10">Fluoride-specific ion channel. Important for reducing fluoride concentration in the cell, thus reducing its toxicity.</text>
</comment>
<dbReference type="AlphaFoldDB" id="A0A1G8PKZ3"/>
<feature type="transmembrane region" description="Helical" evidence="10">
    <location>
        <begin position="63"/>
        <end position="82"/>
    </location>
</feature>
<gene>
    <name evidence="10" type="primary">fluC</name>
    <name evidence="10" type="synonym">crcB</name>
    <name evidence="11" type="ORF">SAMN05444695_11369</name>
</gene>
<dbReference type="NCBIfam" id="TIGR00494">
    <property type="entry name" value="crcB"/>
    <property type="match status" value="1"/>
</dbReference>
<dbReference type="RefSeq" id="WP_072739423.1">
    <property type="nucleotide sequence ID" value="NZ_CP048813.1"/>
</dbReference>
<dbReference type="PANTHER" id="PTHR28259">
    <property type="entry name" value="FLUORIDE EXPORT PROTEIN 1-RELATED"/>
    <property type="match status" value="1"/>
</dbReference>
<evidence type="ECO:0000256" key="1">
    <source>
        <dbReference type="ARBA" id="ARBA00004651"/>
    </source>
</evidence>
<dbReference type="EMBL" id="FNDN01000013">
    <property type="protein sequence ID" value="SDI93211.1"/>
    <property type="molecule type" value="Genomic_DNA"/>
</dbReference>
<accession>A0A1G8PKZ3</accession>
<evidence type="ECO:0000256" key="10">
    <source>
        <dbReference type="HAMAP-Rule" id="MF_00454"/>
    </source>
</evidence>
<keyword evidence="6 10" id="KW-0407">Ion channel</keyword>
<evidence type="ECO:0000256" key="6">
    <source>
        <dbReference type="ARBA" id="ARBA00023303"/>
    </source>
</evidence>
<feature type="binding site" evidence="10">
    <location>
        <position position="73"/>
    </location>
    <ligand>
        <name>Na(+)</name>
        <dbReference type="ChEBI" id="CHEBI:29101"/>
        <note>structural</note>
    </ligand>
</feature>
<comment type="similarity">
    <text evidence="7 10">Belongs to the fluoride channel Fluc/FEX (TC 1.A.43) family.</text>
</comment>
<keyword evidence="10" id="KW-0406">Ion transport</keyword>
<protein>
    <recommendedName>
        <fullName evidence="10">Fluoride-specific ion channel FluC</fullName>
    </recommendedName>
</protein>
<proteinExistence type="inferred from homology"/>
<dbReference type="HAMAP" id="MF_00454">
    <property type="entry name" value="FluC"/>
    <property type="match status" value="1"/>
</dbReference>
<comment type="subcellular location">
    <subcellularLocation>
        <location evidence="1 10">Cell membrane</location>
        <topology evidence="1 10">Multi-pass membrane protein</topology>
    </subcellularLocation>
</comment>
<keyword evidence="2 10" id="KW-1003">Cell membrane</keyword>
<keyword evidence="4 10" id="KW-1133">Transmembrane helix</keyword>
<evidence type="ECO:0000313" key="12">
    <source>
        <dbReference type="Proteomes" id="UP000183263"/>
    </source>
</evidence>
<evidence type="ECO:0000256" key="3">
    <source>
        <dbReference type="ARBA" id="ARBA00022692"/>
    </source>
</evidence>
<dbReference type="OrthoDB" id="5148600at2"/>
<dbReference type="InterPro" id="IPR003691">
    <property type="entry name" value="FluC"/>
</dbReference>
<feature type="transmembrane region" description="Helical" evidence="10">
    <location>
        <begin position="94"/>
        <end position="118"/>
    </location>
</feature>
<reference evidence="11 12" key="1">
    <citation type="submission" date="2016-10" db="EMBL/GenBank/DDBJ databases">
        <authorList>
            <person name="de Groot N.N."/>
        </authorList>
    </citation>
    <scope>NUCLEOTIDE SEQUENCE [LARGE SCALE GENOMIC DNA]</scope>
    <source>
        <strain evidence="11 12">DSM 44892</strain>
    </source>
</reference>
<sequence length="121" mass="12164">MIALWVALAGSLGAVARFVVDGVVRSRWAGAFPWGTVVVNVSGSLLLGIATGLVLFHGAPSEVTLVVGVGFCGGYTTFSTASLESVRLIANRQFTVALAATLGTMLVTTAAAALGLAVTAL</sequence>
<dbReference type="PANTHER" id="PTHR28259:SF1">
    <property type="entry name" value="FLUORIDE EXPORT PROTEIN 1-RELATED"/>
    <property type="match status" value="1"/>
</dbReference>
<dbReference type="Pfam" id="PF02537">
    <property type="entry name" value="CRCB"/>
    <property type="match status" value="1"/>
</dbReference>
<name>A0A1G8PKZ3_9NOCA</name>
<evidence type="ECO:0000313" key="11">
    <source>
        <dbReference type="EMBL" id="SDI93211.1"/>
    </source>
</evidence>
<evidence type="ECO:0000256" key="2">
    <source>
        <dbReference type="ARBA" id="ARBA00022475"/>
    </source>
</evidence>
<keyword evidence="10" id="KW-0813">Transport</keyword>
<dbReference type="Proteomes" id="UP000183263">
    <property type="component" value="Unassembled WGS sequence"/>
</dbReference>
<comment type="activity regulation">
    <text evidence="10">Na(+) is not transported, but it plays an essential structural role and its presence is essential for fluoride channel function.</text>
</comment>
<comment type="catalytic activity">
    <reaction evidence="8">
        <text>fluoride(in) = fluoride(out)</text>
        <dbReference type="Rhea" id="RHEA:76159"/>
        <dbReference type="ChEBI" id="CHEBI:17051"/>
    </reaction>
    <physiologicalReaction direction="left-to-right" evidence="8">
        <dbReference type="Rhea" id="RHEA:76160"/>
    </physiologicalReaction>
</comment>
<keyword evidence="12" id="KW-1185">Reference proteome</keyword>
<evidence type="ECO:0000256" key="7">
    <source>
        <dbReference type="ARBA" id="ARBA00035120"/>
    </source>
</evidence>
<dbReference type="GO" id="GO:0140114">
    <property type="term" value="P:cellular detoxification of fluoride"/>
    <property type="evidence" value="ECO:0007669"/>
    <property type="project" value="UniProtKB-UniRule"/>
</dbReference>
<feature type="binding site" evidence="10">
    <location>
        <position position="76"/>
    </location>
    <ligand>
        <name>Na(+)</name>
        <dbReference type="ChEBI" id="CHEBI:29101"/>
        <note>structural</note>
    </ligand>
</feature>
<evidence type="ECO:0000256" key="5">
    <source>
        <dbReference type="ARBA" id="ARBA00023136"/>
    </source>
</evidence>
<keyword evidence="10" id="KW-0915">Sodium</keyword>
<dbReference type="GO" id="GO:0005886">
    <property type="term" value="C:plasma membrane"/>
    <property type="evidence" value="ECO:0007669"/>
    <property type="project" value="UniProtKB-SubCell"/>
</dbReference>
<evidence type="ECO:0000256" key="8">
    <source>
        <dbReference type="ARBA" id="ARBA00035585"/>
    </source>
</evidence>
<dbReference type="GO" id="GO:0062054">
    <property type="term" value="F:fluoride channel activity"/>
    <property type="evidence" value="ECO:0007669"/>
    <property type="project" value="UniProtKB-UniRule"/>
</dbReference>
<organism evidence="11 12">
    <name type="scientific">Rhodococcus triatomae</name>
    <dbReference type="NCBI Taxonomy" id="300028"/>
    <lineage>
        <taxon>Bacteria</taxon>
        <taxon>Bacillati</taxon>
        <taxon>Actinomycetota</taxon>
        <taxon>Actinomycetes</taxon>
        <taxon>Mycobacteriales</taxon>
        <taxon>Nocardiaceae</taxon>
        <taxon>Rhodococcus</taxon>
    </lineage>
</organism>